<organism evidence="3">
    <name type="scientific">Selaginella moellendorffii</name>
    <name type="common">Spikemoss</name>
    <dbReference type="NCBI Taxonomy" id="88036"/>
    <lineage>
        <taxon>Eukaryota</taxon>
        <taxon>Viridiplantae</taxon>
        <taxon>Streptophyta</taxon>
        <taxon>Embryophyta</taxon>
        <taxon>Tracheophyta</taxon>
        <taxon>Lycopodiopsida</taxon>
        <taxon>Selaginellales</taxon>
        <taxon>Selaginellaceae</taxon>
        <taxon>Selaginella</taxon>
    </lineage>
</organism>
<accession>D8SQG9</accession>
<dbReference type="EMBL" id="GL377634">
    <property type="protein sequence ID" value="EFJ13259.1"/>
    <property type="molecule type" value="Genomic_DNA"/>
</dbReference>
<dbReference type="HOGENOM" id="CLU_164480_0_1_1"/>
<evidence type="ECO:0000313" key="3">
    <source>
        <dbReference type="Proteomes" id="UP000001514"/>
    </source>
</evidence>
<dbReference type="SUPFAM" id="SSF51110">
    <property type="entry name" value="alpha-D-mannose-specific plant lectins"/>
    <property type="match status" value="1"/>
</dbReference>
<keyword evidence="3" id="KW-1185">Reference proteome</keyword>
<dbReference type="AlphaFoldDB" id="D8SQG9"/>
<feature type="domain" description="Bulb-type lectin" evidence="1">
    <location>
        <begin position="1"/>
        <end position="75"/>
    </location>
</feature>
<feature type="non-terminal residue" evidence="2">
    <location>
        <position position="75"/>
    </location>
</feature>
<dbReference type="KEGG" id="smo:SELMODRAFT_19168"/>
<sequence>CELILYNNNKILWTIKPSNNEFNCVLRLQEDGNLVLYSGKQHAIWASGTNCKHLHCFLNTYLIMQDDCNLVLYSS</sequence>
<evidence type="ECO:0000313" key="2">
    <source>
        <dbReference type="EMBL" id="EFJ13259.1"/>
    </source>
</evidence>
<dbReference type="PROSITE" id="PS50927">
    <property type="entry name" value="BULB_LECTIN"/>
    <property type="match status" value="1"/>
</dbReference>
<dbReference type="Gramene" id="EFJ13259">
    <property type="protein sequence ID" value="EFJ13259"/>
    <property type="gene ID" value="SELMODRAFT_19168"/>
</dbReference>
<gene>
    <name evidence="2" type="ORF">SELMODRAFT_19168</name>
</gene>
<protein>
    <recommendedName>
        <fullName evidence="1">Bulb-type lectin domain-containing protein</fullName>
    </recommendedName>
</protein>
<proteinExistence type="predicted"/>
<dbReference type="InParanoid" id="D8SQG9"/>
<feature type="non-terminal residue" evidence="2">
    <location>
        <position position="1"/>
    </location>
</feature>
<evidence type="ECO:0000259" key="1">
    <source>
        <dbReference type="PROSITE" id="PS50927"/>
    </source>
</evidence>
<dbReference type="Proteomes" id="UP000001514">
    <property type="component" value="Unassembled WGS sequence"/>
</dbReference>
<name>D8SQG9_SELML</name>
<dbReference type="Gene3D" id="2.90.10.10">
    <property type="entry name" value="Bulb-type lectin domain"/>
    <property type="match status" value="1"/>
</dbReference>
<dbReference type="InterPro" id="IPR001480">
    <property type="entry name" value="Bulb-type_lectin_dom"/>
</dbReference>
<reference evidence="2 3" key="1">
    <citation type="journal article" date="2011" name="Science">
        <title>The Selaginella genome identifies genetic changes associated with the evolution of vascular plants.</title>
        <authorList>
            <person name="Banks J.A."/>
            <person name="Nishiyama T."/>
            <person name="Hasebe M."/>
            <person name="Bowman J.L."/>
            <person name="Gribskov M."/>
            <person name="dePamphilis C."/>
            <person name="Albert V.A."/>
            <person name="Aono N."/>
            <person name="Aoyama T."/>
            <person name="Ambrose B.A."/>
            <person name="Ashton N.W."/>
            <person name="Axtell M.J."/>
            <person name="Barker E."/>
            <person name="Barker M.S."/>
            <person name="Bennetzen J.L."/>
            <person name="Bonawitz N.D."/>
            <person name="Chapple C."/>
            <person name="Cheng C."/>
            <person name="Correa L.G."/>
            <person name="Dacre M."/>
            <person name="DeBarry J."/>
            <person name="Dreyer I."/>
            <person name="Elias M."/>
            <person name="Engstrom E.M."/>
            <person name="Estelle M."/>
            <person name="Feng L."/>
            <person name="Finet C."/>
            <person name="Floyd S.K."/>
            <person name="Frommer W.B."/>
            <person name="Fujita T."/>
            <person name="Gramzow L."/>
            <person name="Gutensohn M."/>
            <person name="Harholt J."/>
            <person name="Hattori M."/>
            <person name="Heyl A."/>
            <person name="Hirai T."/>
            <person name="Hiwatashi Y."/>
            <person name="Ishikawa M."/>
            <person name="Iwata M."/>
            <person name="Karol K.G."/>
            <person name="Koehler B."/>
            <person name="Kolukisaoglu U."/>
            <person name="Kubo M."/>
            <person name="Kurata T."/>
            <person name="Lalonde S."/>
            <person name="Li K."/>
            <person name="Li Y."/>
            <person name="Litt A."/>
            <person name="Lyons E."/>
            <person name="Manning G."/>
            <person name="Maruyama T."/>
            <person name="Michael T.P."/>
            <person name="Mikami K."/>
            <person name="Miyazaki S."/>
            <person name="Morinaga S."/>
            <person name="Murata T."/>
            <person name="Mueller-Roeber B."/>
            <person name="Nelson D.R."/>
            <person name="Obara M."/>
            <person name="Oguri Y."/>
            <person name="Olmstead R.G."/>
            <person name="Onodera N."/>
            <person name="Petersen B.L."/>
            <person name="Pils B."/>
            <person name="Prigge M."/>
            <person name="Rensing S.A."/>
            <person name="Riano-Pachon D.M."/>
            <person name="Roberts A.W."/>
            <person name="Sato Y."/>
            <person name="Scheller H.V."/>
            <person name="Schulz B."/>
            <person name="Schulz C."/>
            <person name="Shakirov E.V."/>
            <person name="Shibagaki N."/>
            <person name="Shinohara N."/>
            <person name="Shippen D.E."/>
            <person name="Soerensen I."/>
            <person name="Sotooka R."/>
            <person name="Sugimoto N."/>
            <person name="Sugita M."/>
            <person name="Sumikawa N."/>
            <person name="Tanurdzic M."/>
            <person name="Theissen G."/>
            <person name="Ulvskov P."/>
            <person name="Wakazuki S."/>
            <person name="Weng J.K."/>
            <person name="Willats W.W."/>
            <person name="Wipf D."/>
            <person name="Wolf P.G."/>
            <person name="Yang L."/>
            <person name="Zimmer A.D."/>
            <person name="Zhu Q."/>
            <person name="Mitros T."/>
            <person name="Hellsten U."/>
            <person name="Loque D."/>
            <person name="Otillar R."/>
            <person name="Salamov A."/>
            <person name="Schmutz J."/>
            <person name="Shapiro H."/>
            <person name="Lindquist E."/>
            <person name="Lucas S."/>
            <person name="Rokhsar D."/>
            <person name="Grigoriev I.V."/>
        </authorList>
    </citation>
    <scope>NUCLEOTIDE SEQUENCE [LARGE SCALE GENOMIC DNA]</scope>
</reference>
<dbReference type="InterPro" id="IPR036426">
    <property type="entry name" value="Bulb-type_lectin_dom_sf"/>
</dbReference>